<dbReference type="GO" id="GO:0007165">
    <property type="term" value="P:signal transduction"/>
    <property type="evidence" value="ECO:0007669"/>
    <property type="project" value="UniProtKB-KW"/>
</dbReference>
<evidence type="ECO:0000256" key="7">
    <source>
        <dbReference type="ARBA" id="ARBA00023224"/>
    </source>
</evidence>
<evidence type="ECO:0000256" key="5">
    <source>
        <dbReference type="ARBA" id="ARBA00023136"/>
    </source>
</evidence>
<dbReference type="GO" id="GO:0030425">
    <property type="term" value="C:dendrite"/>
    <property type="evidence" value="ECO:0007669"/>
    <property type="project" value="TreeGrafter"/>
</dbReference>
<comment type="similarity">
    <text evidence="8">Belongs to the insect chemoreceptor superfamily. Gustatory receptor (GR) family.</text>
</comment>
<evidence type="ECO:0000313" key="9">
    <source>
        <dbReference type="EnsemblMetazoa" id="AQUA008886-PA"/>
    </source>
</evidence>
<dbReference type="GO" id="GO:0005886">
    <property type="term" value="C:plasma membrane"/>
    <property type="evidence" value="ECO:0007669"/>
    <property type="project" value="UniProtKB-SubCell"/>
</dbReference>
<feature type="transmembrane region" description="Helical" evidence="8">
    <location>
        <begin position="43"/>
        <end position="61"/>
    </location>
</feature>
<dbReference type="InterPro" id="IPR013604">
    <property type="entry name" value="7TM_chemorcpt"/>
</dbReference>
<sequence length="404" mass="46328">MGIFRELHVLLTIYKCCSLVPYVPPRPARGNVRRVYRCFRLRIVLALGVILFITWLRAQILTEYSLFLNSLSYVLWLLASTVDIIALSLLLIVNGLNVTQYGTLIKLLDRIEGAIDRWPSTTTTVNLSPAYPPYRWVAMVGVCLCTVYYWYGFFSNFEPDISLVLQIRWELLLVDVYVVHVFLLLLAMGRCAKRLQSMYGETVQRADVTNLCAVLRLRDDLLHCVTLVNRIYGILFLGLSASLLISMTCIVYFDFVYTGLQFYHDQPYLVEHSVMLLWKCVLTGGLLAVAGSVAEQVNNAKKWCICHIKRNYPLLSHIIQIQAITQISWHCTFDSVHNRPLAAMVDKLHYKCLFQDVRFTVYGLFTIDSSLSYMVVSSIVTYLVIVTQFRQLEVDKAAKRMGRS</sequence>
<evidence type="ECO:0000256" key="6">
    <source>
        <dbReference type="ARBA" id="ARBA00023170"/>
    </source>
</evidence>
<name>A0A182XGB8_ANOQN</name>
<keyword evidence="7 8" id="KW-0807">Transducer</keyword>
<dbReference type="GO" id="GO:0050909">
    <property type="term" value="P:sensory perception of taste"/>
    <property type="evidence" value="ECO:0007669"/>
    <property type="project" value="InterPro"/>
</dbReference>
<keyword evidence="6 8" id="KW-0675">Receptor</keyword>
<dbReference type="EnsemblMetazoa" id="AQUA008886-RA">
    <property type="protein sequence ID" value="AQUA008886-PA"/>
    <property type="gene ID" value="AQUA008886"/>
</dbReference>
<dbReference type="Proteomes" id="UP000076407">
    <property type="component" value="Unassembled WGS sequence"/>
</dbReference>
<reference evidence="9" key="1">
    <citation type="submission" date="2020-05" db="UniProtKB">
        <authorList>
            <consortium name="EnsemblMetazoa"/>
        </authorList>
    </citation>
    <scope>IDENTIFICATION</scope>
    <source>
        <strain evidence="9">SANGQUA</strain>
    </source>
</reference>
<dbReference type="GO" id="GO:0030424">
    <property type="term" value="C:axon"/>
    <property type="evidence" value="ECO:0007669"/>
    <property type="project" value="TreeGrafter"/>
</dbReference>
<comment type="function">
    <text evidence="8">Gustatory receptor which mediates acceptance or avoidance behavior, depending on its substrates.</text>
</comment>
<proteinExistence type="inferred from homology"/>
<dbReference type="PANTHER" id="PTHR21143:SF121">
    <property type="entry name" value="GUSTATORY AND ODORANT RECEPTOR 21A"/>
    <property type="match status" value="1"/>
</dbReference>
<dbReference type="Pfam" id="PF08395">
    <property type="entry name" value="7tm_7"/>
    <property type="match status" value="1"/>
</dbReference>
<comment type="subcellular location">
    <subcellularLocation>
        <location evidence="1 8">Cell membrane</location>
        <topology evidence="1 8">Multi-pass membrane protein</topology>
    </subcellularLocation>
</comment>
<evidence type="ECO:0000256" key="1">
    <source>
        <dbReference type="ARBA" id="ARBA00004651"/>
    </source>
</evidence>
<organism evidence="9 10">
    <name type="scientific">Anopheles quadriannulatus</name>
    <name type="common">Mosquito</name>
    <dbReference type="NCBI Taxonomy" id="34691"/>
    <lineage>
        <taxon>Eukaryota</taxon>
        <taxon>Metazoa</taxon>
        <taxon>Ecdysozoa</taxon>
        <taxon>Arthropoda</taxon>
        <taxon>Hexapoda</taxon>
        <taxon>Insecta</taxon>
        <taxon>Pterygota</taxon>
        <taxon>Neoptera</taxon>
        <taxon>Endopterygota</taxon>
        <taxon>Diptera</taxon>
        <taxon>Nematocera</taxon>
        <taxon>Culicoidea</taxon>
        <taxon>Culicidae</taxon>
        <taxon>Anophelinae</taxon>
        <taxon>Anopheles</taxon>
    </lineage>
</organism>
<keyword evidence="3 8" id="KW-0812">Transmembrane</keyword>
<accession>A0A182XGB8</accession>
<evidence type="ECO:0000256" key="8">
    <source>
        <dbReference type="RuleBase" id="RU363108"/>
    </source>
</evidence>
<feature type="transmembrane region" description="Helical" evidence="8">
    <location>
        <begin position="273"/>
        <end position="293"/>
    </location>
</feature>
<dbReference type="PANTHER" id="PTHR21143">
    <property type="entry name" value="INVERTEBRATE GUSTATORY RECEPTOR"/>
    <property type="match status" value="1"/>
</dbReference>
<evidence type="ECO:0000256" key="4">
    <source>
        <dbReference type="ARBA" id="ARBA00022989"/>
    </source>
</evidence>
<feature type="transmembrane region" description="Helical" evidence="8">
    <location>
        <begin position="171"/>
        <end position="189"/>
    </location>
</feature>
<dbReference type="VEuPathDB" id="VectorBase:AQUA008886"/>
<evidence type="ECO:0000313" key="10">
    <source>
        <dbReference type="Proteomes" id="UP000076407"/>
    </source>
</evidence>
<dbReference type="AlphaFoldDB" id="A0A182XGB8"/>
<feature type="transmembrane region" description="Helical" evidence="8">
    <location>
        <begin position="231"/>
        <end position="253"/>
    </location>
</feature>
<dbReference type="GO" id="GO:0043025">
    <property type="term" value="C:neuronal cell body"/>
    <property type="evidence" value="ECO:0007669"/>
    <property type="project" value="TreeGrafter"/>
</dbReference>
<evidence type="ECO:0000256" key="2">
    <source>
        <dbReference type="ARBA" id="ARBA00022475"/>
    </source>
</evidence>
<feature type="transmembrane region" description="Helical" evidence="8">
    <location>
        <begin position="359"/>
        <end position="385"/>
    </location>
</feature>
<protein>
    <recommendedName>
        <fullName evidence="8">Gustatory receptor</fullName>
    </recommendedName>
</protein>
<keyword evidence="10" id="KW-1185">Reference proteome</keyword>
<evidence type="ECO:0000256" key="3">
    <source>
        <dbReference type="ARBA" id="ARBA00022692"/>
    </source>
</evidence>
<keyword evidence="2 8" id="KW-1003">Cell membrane</keyword>
<feature type="transmembrane region" description="Helical" evidence="8">
    <location>
        <begin position="134"/>
        <end position="151"/>
    </location>
</feature>
<keyword evidence="4 8" id="KW-1133">Transmembrane helix</keyword>
<keyword evidence="5 8" id="KW-0472">Membrane</keyword>
<feature type="transmembrane region" description="Helical" evidence="8">
    <location>
        <begin position="73"/>
        <end position="96"/>
    </location>
</feature>